<sequence>MKTMESSLIQPHQLDDIDRKILRILEENGNIANKDLAAEVGVAPSTTSARVKALTDNGIIRGIYADIDPQLVGQGLQAMIAVRLHAGSRMDMDTFGKTMAALHGVQDVYFVGGLDDYLIHVCMRDTAELSDFVSHQLNNNPAVANTQTMLIFEHHHHSIL</sequence>
<dbReference type="InterPro" id="IPR019887">
    <property type="entry name" value="Tscrpt_reg_AsnC/Lrp_C"/>
</dbReference>
<dbReference type="EMBL" id="QFOZ01000002">
    <property type="protein sequence ID" value="PZP89539.1"/>
    <property type="molecule type" value="Genomic_DNA"/>
</dbReference>
<keyword evidence="2" id="KW-0238">DNA-binding</keyword>
<dbReference type="InterPro" id="IPR011991">
    <property type="entry name" value="ArsR-like_HTH"/>
</dbReference>
<dbReference type="SMART" id="SM00344">
    <property type="entry name" value="HTH_ASNC"/>
    <property type="match status" value="1"/>
</dbReference>
<dbReference type="Gene3D" id="3.30.70.920">
    <property type="match status" value="1"/>
</dbReference>
<dbReference type="InterPro" id="IPR000485">
    <property type="entry name" value="AsnC-type_HTH_dom"/>
</dbReference>
<dbReference type="Proteomes" id="UP000248606">
    <property type="component" value="Unassembled WGS sequence"/>
</dbReference>
<dbReference type="InterPro" id="IPR011008">
    <property type="entry name" value="Dimeric_a/b-barrel"/>
</dbReference>
<keyword evidence="3" id="KW-0804">Transcription</keyword>
<dbReference type="PRINTS" id="PR00033">
    <property type="entry name" value="HTHASNC"/>
</dbReference>
<gene>
    <name evidence="5" type="ORF">DI579_02815</name>
</gene>
<dbReference type="GO" id="GO:0043200">
    <property type="term" value="P:response to amino acid"/>
    <property type="evidence" value="ECO:0007669"/>
    <property type="project" value="TreeGrafter"/>
</dbReference>
<dbReference type="Gene3D" id="1.10.10.10">
    <property type="entry name" value="Winged helix-like DNA-binding domain superfamily/Winged helix DNA-binding domain"/>
    <property type="match status" value="1"/>
</dbReference>
<dbReference type="SUPFAM" id="SSF46785">
    <property type="entry name" value="Winged helix' DNA-binding domain"/>
    <property type="match status" value="1"/>
</dbReference>
<dbReference type="Pfam" id="PF01037">
    <property type="entry name" value="AsnC_trans_reg"/>
    <property type="match status" value="1"/>
</dbReference>
<dbReference type="PANTHER" id="PTHR30154">
    <property type="entry name" value="LEUCINE-RESPONSIVE REGULATORY PROTEIN"/>
    <property type="match status" value="1"/>
</dbReference>
<comment type="caution">
    <text evidence="5">The sequence shown here is derived from an EMBL/GenBank/DDBJ whole genome shotgun (WGS) entry which is preliminary data.</text>
</comment>
<dbReference type="GO" id="GO:0043565">
    <property type="term" value="F:sequence-specific DNA binding"/>
    <property type="evidence" value="ECO:0007669"/>
    <property type="project" value="InterPro"/>
</dbReference>
<dbReference type="Pfam" id="PF13412">
    <property type="entry name" value="HTH_24"/>
    <property type="match status" value="1"/>
</dbReference>
<evidence type="ECO:0000256" key="2">
    <source>
        <dbReference type="ARBA" id="ARBA00023125"/>
    </source>
</evidence>
<evidence type="ECO:0000313" key="5">
    <source>
        <dbReference type="EMBL" id="PZP89539.1"/>
    </source>
</evidence>
<dbReference type="InterPro" id="IPR036390">
    <property type="entry name" value="WH_DNA-bd_sf"/>
</dbReference>
<dbReference type="CDD" id="cd00090">
    <property type="entry name" value="HTH_ARSR"/>
    <property type="match status" value="1"/>
</dbReference>
<keyword evidence="1" id="KW-0805">Transcription regulation</keyword>
<dbReference type="InterPro" id="IPR019888">
    <property type="entry name" value="Tscrpt_reg_AsnC-like"/>
</dbReference>
<reference evidence="5 6" key="1">
    <citation type="submission" date="2017-08" db="EMBL/GenBank/DDBJ databases">
        <title>Infants hospitalized years apart are colonized by the same room-sourced microbial strains.</title>
        <authorList>
            <person name="Brooks B."/>
            <person name="Olm M.R."/>
            <person name="Firek B.A."/>
            <person name="Baker R."/>
            <person name="Thomas B.C."/>
            <person name="Morowitz M.J."/>
            <person name="Banfield J.F."/>
        </authorList>
    </citation>
    <scope>NUCLEOTIDE SEQUENCE [LARGE SCALE GENOMIC DNA]</scope>
    <source>
        <strain evidence="5">S2_006_000_R1_57</strain>
    </source>
</reference>
<dbReference type="GO" id="GO:0005829">
    <property type="term" value="C:cytosol"/>
    <property type="evidence" value="ECO:0007669"/>
    <property type="project" value="TreeGrafter"/>
</dbReference>
<name>A0A2W5KJN9_9ACTN</name>
<evidence type="ECO:0000313" key="6">
    <source>
        <dbReference type="Proteomes" id="UP000248606"/>
    </source>
</evidence>
<evidence type="ECO:0000259" key="4">
    <source>
        <dbReference type="PROSITE" id="PS50956"/>
    </source>
</evidence>
<dbReference type="InterPro" id="IPR036388">
    <property type="entry name" value="WH-like_DNA-bd_sf"/>
</dbReference>
<feature type="domain" description="HTH asnC-type" evidence="4">
    <location>
        <begin position="14"/>
        <end position="75"/>
    </location>
</feature>
<accession>A0A2W5KJN9</accession>
<evidence type="ECO:0000256" key="1">
    <source>
        <dbReference type="ARBA" id="ARBA00023015"/>
    </source>
</evidence>
<dbReference type="AlphaFoldDB" id="A0A2W5KJN9"/>
<dbReference type="PANTHER" id="PTHR30154:SF54">
    <property type="entry name" value="POSSIBLE TRANSCRIPTIONAL REGULATORY PROTEIN (PROBABLY LRP_ASNC-FAMILY)"/>
    <property type="match status" value="1"/>
</dbReference>
<proteinExistence type="predicted"/>
<dbReference type="SUPFAM" id="SSF54909">
    <property type="entry name" value="Dimeric alpha+beta barrel"/>
    <property type="match status" value="1"/>
</dbReference>
<dbReference type="PROSITE" id="PS50956">
    <property type="entry name" value="HTH_ASNC_2"/>
    <property type="match status" value="1"/>
</dbReference>
<protein>
    <submittedName>
        <fullName evidence="5">AsnC family transcriptional regulator</fullName>
    </submittedName>
</protein>
<organism evidence="5 6">
    <name type="scientific">Lawsonella clevelandensis</name>
    <dbReference type="NCBI Taxonomy" id="1528099"/>
    <lineage>
        <taxon>Bacteria</taxon>
        <taxon>Bacillati</taxon>
        <taxon>Actinomycetota</taxon>
        <taxon>Actinomycetes</taxon>
        <taxon>Mycobacteriales</taxon>
        <taxon>Lawsonellaceae</taxon>
        <taxon>Lawsonella</taxon>
    </lineage>
</organism>
<evidence type="ECO:0000256" key="3">
    <source>
        <dbReference type="ARBA" id="ARBA00023163"/>
    </source>
</evidence>